<gene>
    <name evidence="5" type="primary">PAB4_2</name>
    <name evidence="5" type="ORF">CK203_005684</name>
</gene>
<sequence length="69" mass="7741">MTEEDLTRIFGEFGPITSVVVMRDGDGKSKCFGFVNFENVDDAAMSVEALNGQKFDDKEWYVGKAQKKI</sequence>
<dbReference type="PROSITE" id="PS50102">
    <property type="entry name" value="RRM"/>
    <property type="match status" value="1"/>
</dbReference>
<dbReference type="InterPro" id="IPR012677">
    <property type="entry name" value="Nucleotide-bd_a/b_plait_sf"/>
</dbReference>
<name>A0A438K402_VITVI</name>
<evidence type="ECO:0000313" key="5">
    <source>
        <dbReference type="EMBL" id="RVX15927.1"/>
    </source>
</evidence>
<keyword evidence="1" id="KW-0677">Repeat</keyword>
<dbReference type="AlphaFoldDB" id="A0A438K402"/>
<evidence type="ECO:0000313" key="6">
    <source>
        <dbReference type="Proteomes" id="UP000288805"/>
    </source>
</evidence>
<dbReference type="EMBL" id="QGNW01000017">
    <property type="protein sequence ID" value="RVX15927.1"/>
    <property type="molecule type" value="Genomic_DNA"/>
</dbReference>
<evidence type="ECO:0000256" key="2">
    <source>
        <dbReference type="ARBA" id="ARBA00022884"/>
    </source>
</evidence>
<evidence type="ECO:0000259" key="4">
    <source>
        <dbReference type="PROSITE" id="PS50102"/>
    </source>
</evidence>
<dbReference type="InterPro" id="IPR035979">
    <property type="entry name" value="RBD_domain_sf"/>
</dbReference>
<dbReference type="SMART" id="SM00360">
    <property type="entry name" value="RRM"/>
    <property type="match status" value="1"/>
</dbReference>
<organism evidence="5 6">
    <name type="scientific">Vitis vinifera</name>
    <name type="common">Grape</name>
    <dbReference type="NCBI Taxonomy" id="29760"/>
    <lineage>
        <taxon>Eukaryota</taxon>
        <taxon>Viridiplantae</taxon>
        <taxon>Streptophyta</taxon>
        <taxon>Embryophyta</taxon>
        <taxon>Tracheophyta</taxon>
        <taxon>Spermatophyta</taxon>
        <taxon>Magnoliopsida</taxon>
        <taxon>eudicotyledons</taxon>
        <taxon>Gunneridae</taxon>
        <taxon>Pentapetalae</taxon>
        <taxon>rosids</taxon>
        <taxon>Vitales</taxon>
        <taxon>Vitaceae</taxon>
        <taxon>Viteae</taxon>
        <taxon>Vitis</taxon>
    </lineage>
</organism>
<dbReference type="InterPro" id="IPR000504">
    <property type="entry name" value="RRM_dom"/>
</dbReference>
<accession>A0A438K402</accession>
<protein>
    <submittedName>
        <fullName evidence="5">Polyadenylate-binding protein 4</fullName>
    </submittedName>
</protein>
<evidence type="ECO:0000256" key="1">
    <source>
        <dbReference type="ARBA" id="ARBA00022737"/>
    </source>
</evidence>
<dbReference type="GO" id="GO:0003723">
    <property type="term" value="F:RNA binding"/>
    <property type="evidence" value="ECO:0007669"/>
    <property type="project" value="UniProtKB-UniRule"/>
</dbReference>
<dbReference type="SUPFAM" id="SSF54928">
    <property type="entry name" value="RNA-binding domain, RBD"/>
    <property type="match status" value="1"/>
</dbReference>
<keyword evidence="2 3" id="KW-0694">RNA-binding</keyword>
<dbReference type="Proteomes" id="UP000288805">
    <property type="component" value="Unassembled WGS sequence"/>
</dbReference>
<feature type="domain" description="RRM" evidence="4">
    <location>
        <begin position="1"/>
        <end position="67"/>
    </location>
</feature>
<dbReference type="PANTHER" id="PTHR24012">
    <property type="entry name" value="RNA BINDING PROTEIN"/>
    <property type="match status" value="1"/>
</dbReference>
<evidence type="ECO:0000256" key="3">
    <source>
        <dbReference type="PROSITE-ProRule" id="PRU00176"/>
    </source>
</evidence>
<reference evidence="5 6" key="1">
    <citation type="journal article" date="2018" name="PLoS Genet.">
        <title>Population sequencing reveals clonal diversity and ancestral inbreeding in the grapevine cultivar Chardonnay.</title>
        <authorList>
            <person name="Roach M.J."/>
            <person name="Johnson D.L."/>
            <person name="Bohlmann J."/>
            <person name="van Vuuren H.J."/>
            <person name="Jones S.J."/>
            <person name="Pretorius I.S."/>
            <person name="Schmidt S.A."/>
            <person name="Borneman A.R."/>
        </authorList>
    </citation>
    <scope>NUCLEOTIDE SEQUENCE [LARGE SCALE GENOMIC DNA]</scope>
    <source>
        <strain evidence="6">cv. Chardonnay</strain>
        <tissue evidence="5">Leaf</tissue>
    </source>
</reference>
<comment type="caution">
    <text evidence="5">The sequence shown here is derived from an EMBL/GenBank/DDBJ whole genome shotgun (WGS) entry which is preliminary data.</text>
</comment>
<dbReference type="Pfam" id="PF00076">
    <property type="entry name" value="RRM_1"/>
    <property type="match status" value="1"/>
</dbReference>
<proteinExistence type="predicted"/>
<dbReference type="Gene3D" id="3.30.70.330">
    <property type="match status" value="1"/>
</dbReference>